<comment type="caution">
    <text evidence="11">The sequence shown here is derived from an EMBL/GenBank/DDBJ whole genome shotgun (WGS) entry which is preliminary data.</text>
</comment>
<dbReference type="PANTHER" id="PTHR48025">
    <property type="entry name" value="OS02G0815200 PROTEIN"/>
    <property type="match status" value="1"/>
</dbReference>
<evidence type="ECO:0000256" key="4">
    <source>
        <dbReference type="ARBA" id="ARBA00022664"/>
    </source>
</evidence>
<sequence length="324" mass="35917">MAAGMAFKPISTAEGVLPSLPTPLFSSKPDLPLLPSLRTSKLPRFTRLSRSHLLLSFRRKLPLLPFVAQTSDWARQEEEEEEGNEVEDGGFDLEAPAPEEAAGSGLEEWEGDEEQAAEGEIAAEADGGFVEGEEEEEPYSEPPEEAKLFVGNLPYDMDSEKLAQLFDKAGVVEVAEVIYNRETDQSRGFGFVTMSTVEEAEKAVEMFHRYDVSGRLLTVNKAAPRGTRVERTREFGPSLRVYVGNLPWQVDDGRLEQVFSEHGKVLEARVIYDRETGRSRGFGFVKMASQAEMDDAIAALDGQSLDGRALRVNVAEERPRRAAF</sequence>
<feature type="compositionally biased region" description="Low complexity" evidence="9">
    <location>
        <begin position="93"/>
        <end position="106"/>
    </location>
</feature>
<dbReference type="InterPro" id="IPR035979">
    <property type="entry name" value="RBD_domain_sf"/>
</dbReference>
<organism evidence="11 12">
    <name type="scientific">Musa balbisiana</name>
    <name type="common">Banana</name>
    <dbReference type="NCBI Taxonomy" id="52838"/>
    <lineage>
        <taxon>Eukaryota</taxon>
        <taxon>Viridiplantae</taxon>
        <taxon>Streptophyta</taxon>
        <taxon>Embryophyta</taxon>
        <taxon>Tracheophyta</taxon>
        <taxon>Spermatophyta</taxon>
        <taxon>Magnoliopsida</taxon>
        <taxon>Liliopsida</taxon>
        <taxon>Zingiberales</taxon>
        <taxon>Musaceae</taxon>
        <taxon>Musa</taxon>
    </lineage>
</organism>
<dbReference type="GO" id="GO:0008266">
    <property type="term" value="F:poly(U) RNA binding"/>
    <property type="evidence" value="ECO:0007669"/>
    <property type="project" value="UniProtKB-ARBA"/>
</dbReference>
<keyword evidence="4" id="KW-0507">mRNA processing</keyword>
<dbReference type="InterPro" id="IPR050502">
    <property type="entry name" value="Euk_RNA-bind_prot"/>
</dbReference>
<evidence type="ECO:0000256" key="2">
    <source>
        <dbReference type="ARBA" id="ARBA00022528"/>
    </source>
</evidence>
<keyword evidence="2" id="KW-0150">Chloroplast</keyword>
<dbReference type="InterPro" id="IPR048289">
    <property type="entry name" value="RRM2_NsCP33-like"/>
</dbReference>
<dbReference type="InterPro" id="IPR000504">
    <property type="entry name" value="RRM_dom"/>
</dbReference>
<dbReference type="GO" id="GO:0006397">
    <property type="term" value="P:mRNA processing"/>
    <property type="evidence" value="ECO:0007669"/>
    <property type="project" value="UniProtKB-KW"/>
</dbReference>
<dbReference type="FunFam" id="3.30.70.330:FF:000268">
    <property type="entry name" value="31 kDa ribonucleoprotein, chloroplastic"/>
    <property type="match status" value="1"/>
</dbReference>
<keyword evidence="6 8" id="KW-0694">RNA-binding</keyword>
<evidence type="ECO:0000313" key="12">
    <source>
        <dbReference type="Proteomes" id="UP000317650"/>
    </source>
</evidence>
<dbReference type="CDD" id="cd21608">
    <property type="entry name" value="RRM2_NsCP33_like"/>
    <property type="match status" value="1"/>
</dbReference>
<dbReference type="GO" id="GO:1901259">
    <property type="term" value="P:chloroplast rRNA processing"/>
    <property type="evidence" value="ECO:0007669"/>
    <property type="project" value="TreeGrafter"/>
</dbReference>
<name>A0A4S8I7R5_MUSBA</name>
<reference evidence="11 12" key="1">
    <citation type="journal article" date="2019" name="Nat. Plants">
        <title>Genome sequencing of Musa balbisiana reveals subgenome evolution and function divergence in polyploid bananas.</title>
        <authorList>
            <person name="Yao X."/>
        </authorList>
    </citation>
    <scope>NUCLEOTIDE SEQUENCE [LARGE SCALE GENOMIC DNA]</scope>
    <source>
        <strain evidence="12">cv. DH-PKW</strain>
        <tissue evidence="11">Leaves</tissue>
    </source>
</reference>
<gene>
    <name evidence="11" type="ORF">C4D60_Mb02t02590</name>
</gene>
<dbReference type="Proteomes" id="UP000317650">
    <property type="component" value="Chromosome 2"/>
</dbReference>
<dbReference type="STRING" id="52838.A0A4S8I7R5"/>
<dbReference type="EMBL" id="PYDT01000011">
    <property type="protein sequence ID" value="THU43983.1"/>
    <property type="molecule type" value="Genomic_DNA"/>
</dbReference>
<proteinExistence type="predicted"/>
<dbReference type="PROSITE" id="PS50102">
    <property type="entry name" value="RRM"/>
    <property type="match status" value="2"/>
</dbReference>
<dbReference type="PANTHER" id="PTHR48025:SF3">
    <property type="entry name" value="31 KDA RIBONUCLEOPROTEIN, CHLOROPLASTIC-RELATED"/>
    <property type="match status" value="1"/>
</dbReference>
<dbReference type="GO" id="GO:0003729">
    <property type="term" value="F:mRNA binding"/>
    <property type="evidence" value="ECO:0007669"/>
    <property type="project" value="UniProtKB-ARBA"/>
</dbReference>
<dbReference type="InterPro" id="IPR012677">
    <property type="entry name" value="Nucleotide-bd_a/b_plait_sf"/>
</dbReference>
<keyword evidence="3" id="KW-0934">Plastid</keyword>
<keyword evidence="12" id="KW-1185">Reference proteome</keyword>
<dbReference type="SUPFAM" id="SSF54928">
    <property type="entry name" value="RNA-binding domain, RBD"/>
    <property type="match status" value="2"/>
</dbReference>
<feature type="compositionally biased region" description="Acidic residues" evidence="9">
    <location>
        <begin position="77"/>
        <end position="91"/>
    </location>
</feature>
<feature type="domain" description="RRM" evidence="10">
    <location>
        <begin position="146"/>
        <end position="224"/>
    </location>
</feature>
<dbReference type="Pfam" id="PF00076">
    <property type="entry name" value="RRM_1"/>
    <property type="match status" value="2"/>
</dbReference>
<dbReference type="GO" id="GO:0009535">
    <property type="term" value="C:chloroplast thylakoid membrane"/>
    <property type="evidence" value="ECO:0007669"/>
    <property type="project" value="TreeGrafter"/>
</dbReference>
<dbReference type="FunFam" id="3.30.70.330:FF:000799">
    <property type="entry name" value="31 kDa ribonucleoprotein, chloroplastic"/>
    <property type="match status" value="1"/>
</dbReference>
<dbReference type="AlphaFoldDB" id="A0A4S8I7R5"/>
<feature type="domain" description="RRM" evidence="10">
    <location>
        <begin position="239"/>
        <end position="317"/>
    </location>
</feature>
<evidence type="ECO:0000256" key="7">
    <source>
        <dbReference type="ARBA" id="ARBA00023274"/>
    </source>
</evidence>
<evidence type="ECO:0000256" key="9">
    <source>
        <dbReference type="SAM" id="MobiDB-lite"/>
    </source>
</evidence>
<dbReference type="Gene3D" id="3.30.70.330">
    <property type="match status" value="2"/>
</dbReference>
<evidence type="ECO:0000313" key="11">
    <source>
        <dbReference type="EMBL" id="THU43983.1"/>
    </source>
</evidence>
<keyword evidence="7" id="KW-0687">Ribonucleoprotein</keyword>
<evidence type="ECO:0000256" key="5">
    <source>
        <dbReference type="ARBA" id="ARBA00022737"/>
    </source>
</evidence>
<evidence type="ECO:0000256" key="6">
    <source>
        <dbReference type="ARBA" id="ARBA00022884"/>
    </source>
</evidence>
<evidence type="ECO:0000256" key="1">
    <source>
        <dbReference type="ARBA" id="ARBA00004229"/>
    </source>
</evidence>
<dbReference type="SMART" id="SM00360">
    <property type="entry name" value="RRM"/>
    <property type="match status" value="2"/>
</dbReference>
<evidence type="ECO:0000259" key="10">
    <source>
        <dbReference type="PROSITE" id="PS50102"/>
    </source>
</evidence>
<protein>
    <recommendedName>
        <fullName evidence="10">RRM domain-containing protein</fullName>
    </recommendedName>
</protein>
<comment type="subcellular location">
    <subcellularLocation>
        <location evidence="1">Plastid</location>
        <location evidence="1">Chloroplast</location>
    </subcellularLocation>
</comment>
<evidence type="ECO:0000256" key="3">
    <source>
        <dbReference type="ARBA" id="ARBA00022640"/>
    </source>
</evidence>
<keyword evidence="5" id="KW-0677">Repeat</keyword>
<feature type="region of interest" description="Disordered" evidence="9">
    <location>
        <begin position="72"/>
        <end position="117"/>
    </location>
</feature>
<dbReference type="GO" id="GO:0045087">
    <property type="term" value="P:innate immune response"/>
    <property type="evidence" value="ECO:0007669"/>
    <property type="project" value="UniProtKB-ARBA"/>
</dbReference>
<accession>A0A4S8I7R5</accession>
<dbReference type="GO" id="GO:1990904">
    <property type="term" value="C:ribonucleoprotein complex"/>
    <property type="evidence" value="ECO:0007669"/>
    <property type="project" value="UniProtKB-KW"/>
</dbReference>
<feature type="compositionally biased region" description="Acidic residues" evidence="9">
    <location>
        <begin position="107"/>
        <end position="117"/>
    </location>
</feature>
<evidence type="ECO:0000256" key="8">
    <source>
        <dbReference type="PROSITE-ProRule" id="PRU00176"/>
    </source>
</evidence>